<protein>
    <submittedName>
        <fullName evidence="1">Uncharacterized protein</fullName>
    </submittedName>
</protein>
<accession>A0A0L0F9M4</accession>
<evidence type="ECO:0000313" key="2">
    <source>
        <dbReference type="Proteomes" id="UP000054560"/>
    </source>
</evidence>
<gene>
    <name evidence="1" type="ORF">SARC_14027</name>
</gene>
<organism evidence="1 2">
    <name type="scientific">Sphaeroforma arctica JP610</name>
    <dbReference type="NCBI Taxonomy" id="667725"/>
    <lineage>
        <taxon>Eukaryota</taxon>
        <taxon>Ichthyosporea</taxon>
        <taxon>Ichthyophonida</taxon>
        <taxon>Sphaeroforma</taxon>
    </lineage>
</organism>
<reference evidence="1 2" key="1">
    <citation type="submission" date="2011-02" db="EMBL/GenBank/DDBJ databases">
        <title>The Genome Sequence of Sphaeroforma arctica JP610.</title>
        <authorList>
            <consortium name="The Broad Institute Genome Sequencing Platform"/>
            <person name="Russ C."/>
            <person name="Cuomo C."/>
            <person name="Young S.K."/>
            <person name="Zeng Q."/>
            <person name="Gargeya S."/>
            <person name="Alvarado L."/>
            <person name="Berlin A."/>
            <person name="Chapman S.B."/>
            <person name="Chen Z."/>
            <person name="Freedman E."/>
            <person name="Gellesch M."/>
            <person name="Goldberg J."/>
            <person name="Griggs A."/>
            <person name="Gujja S."/>
            <person name="Heilman E."/>
            <person name="Heiman D."/>
            <person name="Howarth C."/>
            <person name="Mehta T."/>
            <person name="Neiman D."/>
            <person name="Pearson M."/>
            <person name="Roberts A."/>
            <person name="Saif S."/>
            <person name="Shea T."/>
            <person name="Shenoy N."/>
            <person name="Sisk P."/>
            <person name="Stolte C."/>
            <person name="Sykes S."/>
            <person name="White J."/>
            <person name="Yandava C."/>
            <person name="Burger G."/>
            <person name="Gray M.W."/>
            <person name="Holland P.W.H."/>
            <person name="King N."/>
            <person name="Lang F.B.F."/>
            <person name="Roger A.J."/>
            <person name="Ruiz-Trillo I."/>
            <person name="Haas B."/>
            <person name="Nusbaum C."/>
            <person name="Birren B."/>
        </authorList>
    </citation>
    <scope>NUCLEOTIDE SEQUENCE [LARGE SCALE GENOMIC DNA]</scope>
    <source>
        <strain evidence="1 2">JP610</strain>
    </source>
</reference>
<name>A0A0L0F9M4_9EUKA</name>
<dbReference type="Proteomes" id="UP000054560">
    <property type="component" value="Unassembled WGS sequence"/>
</dbReference>
<evidence type="ECO:0000313" key="1">
    <source>
        <dbReference type="EMBL" id="KNC73415.1"/>
    </source>
</evidence>
<dbReference type="GeneID" id="25914531"/>
<proteinExistence type="predicted"/>
<dbReference type="AlphaFoldDB" id="A0A0L0F9M4"/>
<sequence>MTFGIRKSTFRLESNRKLFRDVDLWKLEDMWDKWRHISVTVYYHDTEGKIDVEIRDLQDSVLCRHEFVNITTWNQSGVYDFVRPKWGLYRKNTGYTEDHSVYFSDFEVRAVT</sequence>
<keyword evidence="2" id="KW-1185">Reference proteome</keyword>
<dbReference type="EMBL" id="KQ245645">
    <property type="protein sequence ID" value="KNC73415.1"/>
    <property type="molecule type" value="Genomic_DNA"/>
</dbReference>
<dbReference type="RefSeq" id="XP_014147317.1">
    <property type="nucleotide sequence ID" value="XM_014291842.1"/>
</dbReference>